<dbReference type="InterPro" id="IPR007167">
    <property type="entry name" value="Fe-transptr_FeoA-like"/>
</dbReference>
<name>A0A844GS07_9CHRO</name>
<dbReference type="GO" id="GO:0046914">
    <property type="term" value="F:transition metal ion binding"/>
    <property type="evidence" value="ECO:0007669"/>
    <property type="project" value="InterPro"/>
</dbReference>
<dbReference type="AlphaFoldDB" id="A0A844GS07"/>
<dbReference type="Proteomes" id="UP000437131">
    <property type="component" value="Unassembled WGS sequence"/>
</dbReference>
<dbReference type="EMBL" id="WMIA01000011">
    <property type="protein sequence ID" value="MTF39294.1"/>
    <property type="molecule type" value="Genomic_DNA"/>
</dbReference>
<feature type="domain" description="Ferrous iron transporter FeoA-like" evidence="2">
    <location>
        <begin position="2"/>
        <end position="58"/>
    </location>
</feature>
<sequence length="60" mass="6570">MVAKLETQDEGIIRHLMAMGVIQGVNISLESKFPSYVLSVGKSRTALDKETASIIYVSQD</sequence>
<dbReference type="SUPFAM" id="SSF50037">
    <property type="entry name" value="C-terminal domain of transcriptional repressors"/>
    <property type="match status" value="1"/>
</dbReference>
<protein>
    <submittedName>
        <fullName evidence="3">Ferrous iron transport protein A</fullName>
    </submittedName>
</protein>
<evidence type="ECO:0000259" key="2">
    <source>
        <dbReference type="Pfam" id="PF04023"/>
    </source>
</evidence>
<reference evidence="3 4" key="1">
    <citation type="submission" date="2019-11" db="EMBL/GenBank/DDBJ databases">
        <title>Isolation of a new High Light Tolerant Cyanobacteria.</title>
        <authorList>
            <person name="Dobson Z."/>
            <person name="Vaughn N."/>
            <person name="Vaughn M."/>
            <person name="Fromme P."/>
            <person name="Mazor Y."/>
        </authorList>
    </citation>
    <scope>NUCLEOTIDE SEQUENCE [LARGE SCALE GENOMIC DNA]</scope>
    <source>
        <strain evidence="3 4">0216</strain>
    </source>
</reference>
<proteinExistence type="predicted"/>
<gene>
    <name evidence="3" type="ORF">GGC33_10185</name>
</gene>
<organism evidence="3 4">
    <name type="scientific">Cyanobacterium aponinum 0216</name>
    <dbReference type="NCBI Taxonomy" id="2676140"/>
    <lineage>
        <taxon>Bacteria</taxon>
        <taxon>Bacillati</taxon>
        <taxon>Cyanobacteriota</taxon>
        <taxon>Cyanophyceae</taxon>
        <taxon>Oscillatoriophycideae</taxon>
        <taxon>Chroococcales</taxon>
        <taxon>Geminocystaceae</taxon>
        <taxon>Cyanobacterium</taxon>
    </lineage>
</organism>
<comment type="caution">
    <text evidence="3">The sequence shown here is derived from an EMBL/GenBank/DDBJ whole genome shotgun (WGS) entry which is preliminary data.</text>
</comment>
<accession>A0A844GS07</accession>
<evidence type="ECO:0000256" key="1">
    <source>
        <dbReference type="ARBA" id="ARBA00023004"/>
    </source>
</evidence>
<dbReference type="Gene3D" id="2.30.30.90">
    <property type="match status" value="1"/>
</dbReference>
<evidence type="ECO:0000313" key="3">
    <source>
        <dbReference type="EMBL" id="MTF39294.1"/>
    </source>
</evidence>
<keyword evidence="1" id="KW-0408">Iron</keyword>
<dbReference type="InterPro" id="IPR008988">
    <property type="entry name" value="Transcriptional_repressor_C"/>
</dbReference>
<dbReference type="Pfam" id="PF04023">
    <property type="entry name" value="FeoA"/>
    <property type="match status" value="1"/>
</dbReference>
<evidence type="ECO:0000313" key="4">
    <source>
        <dbReference type="Proteomes" id="UP000437131"/>
    </source>
</evidence>
<dbReference type="InterPro" id="IPR038157">
    <property type="entry name" value="FeoA_core_dom"/>
</dbReference>